<gene>
    <name evidence="1" type="ORF">Hsw_0015</name>
</gene>
<dbReference type="EMBL" id="CP007145">
    <property type="protein sequence ID" value="AHJ95610.1"/>
    <property type="molecule type" value="Genomic_DNA"/>
</dbReference>
<organism evidence="1 2">
    <name type="scientific">Hymenobacter swuensis DY53</name>
    <dbReference type="NCBI Taxonomy" id="1227739"/>
    <lineage>
        <taxon>Bacteria</taxon>
        <taxon>Pseudomonadati</taxon>
        <taxon>Bacteroidota</taxon>
        <taxon>Cytophagia</taxon>
        <taxon>Cytophagales</taxon>
        <taxon>Hymenobacteraceae</taxon>
        <taxon>Hymenobacter</taxon>
    </lineage>
</organism>
<dbReference type="Proteomes" id="UP000019423">
    <property type="component" value="Chromosome"/>
</dbReference>
<protein>
    <submittedName>
        <fullName evidence="1">Uncharacterized protein</fullName>
    </submittedName>
</protein>
<dbReference type="STRING" id="1227739.Hsw_0015"/>
<name>W8F1B7_9BACT</name>
<evidence type="ECO:0000313" key="2">
    <source>
        <dbReference type="Proteomes" id="UP000019423"/>
    </source>
</evidence>
<dbReference type="HOGENOM" id="CLU_3328784_0_0_10"/>
<proteinExistence type="predicted"/>
<sequence length="38" mass="4128">MSRLYTGSSSSGFLTPLDASALFANDFVSVPLHSQYIF</sequence>
<keyword evidence="2" id="KW-1185">Reference proteome</keyword>
<dbReference type="KEGG" id="hsw:Hsw_0015"/>
<reference evidence="1 2" key="1">
    <citation type="submission" date="2014-01" db="EMBL/GenBank/DDBJ databases">
        <title>Complete genome sequence of ionizing-radiation resistance bacterium Hymenobacter swuensis DY53.</title>
        <authorList>
            <person name="Jung J.-H."/>
            <person name="Jeong S.-W."/>
            <person name="Joe M.-H."/>
            <person name="Cho y.-j."/>
            <person name="Kim M.-K."/>
            <person name="Lim S.-Y."/>
        </authorList>
    </citation>
    <scope>NUCLEOTIDE SEQUENCE [LARGE SCALE GENOMIC DNA]</scope>
    <source>
        <strain evidence="1 2">DY53</strain>
    </source>
</reference>
<dbReference type="AlphaFoldDB" id="W8F1B7"/>
<dbReference type="PATRIC" id="fig|1227739.3.peg.292"/>
<accession>W8F1B7</accession>
<evidence type="ECO:0000313" key="1">
    <source>
        <dbReference type="EMBL" id="AHJ95610.1"/>
    </source>
</evidence>